<dbReference type="Proteomes" id="UP000026961">
    <property type="component" value="Chromosome 3"/>
</dbReference>
<name>A0A0D9ZC18_9ORYZ</name>
<keyword evidence="2" id="KW-1185">Reference proteome</keyword>
<sequence length="109" mass="12220">MTPRRRRPAAAIWRFRGGLERVDHRCALTAVDRDDGGSLLSASPANMYKLMQSKRGRNGERSVLWSATVALTSWQVMLFPKTSWTLSRSEAVKSLGSSPLQLHSILDKH</sequence>
<proteinExistence type="predicted"/>
<organism evidence="1">
    <name type="scientific">Oryza glumipatula</name>
    <dbReference type="NCBI Taxonomy" id="40148"/>
    <lineage>
        <taxon>Eukaryota</taxon>
        <taxon>Viridiplantae</taxon>
        <taxon>Streptophyta</taxon>
        <taxon>Embryophyta</taxon>
        <taxon>Tracheophyta</taxon>
        <taxon>Spermatophyta</taxon>
        <taxon>Magnoliopsida</taxon>
        <taxon>Liliopsida</taxon>
        <taxon>Poales</taxon>
        <taxon>Poaceae</taxon>
        <taxon>BOP clade</taxon>
        <taxon>Oryzoideae</taxon>
        <taxon>Oryzeae</taxon>
        <taxon>Oryzinae</taxon>
        <taxon>Oryza</taxon>
    </lineage>
</organism>
<reference evidence="1" key="2">
    <citation type="submission" date="2018-05" db="EMBL/GenBank/DDBJ databases">
        <title>OgluRS3 (Oryza glumaepatula Reference Sequence Version 3).</title>
        <authorList>
            <person name="Zhang J."/>
            <person name="Kudrna D."/>
            <person name="Lee S."/>
            <person name="Talag J."/>
            <person name="Welchert J."/>
            <person name="Wing R.A."/>
        </authorList>
    </citation>
    <scope>NUCLEOTIDE SEQUENCE [LARGE SCALE GENOMIC DNA]</scope>
</reference>
<dbReference type="AlphaFoldDB" id="A0A0D9ZC18"/>
<dbReference type="EnsemblPlants" id="OGLUM03G31030.2">
    <property type="protein sequence ID" value="OGLUM03G31030.2"/>
    <property type="gene ID" value="OGLUM03G31030"/>
</dbReference>
<protein>
    <submittedName>
        <fullName evidence="1">Uncharacterized protein</fullName>
    </submittedName>
</protein>
<evidence type="ECO:0000313" key="2">
    <source>
        <dbReference type="Proteomes" id="UP000026961"/>
    </source>
</evidence>
<reference evidence="1" key="1">
    <citation type="submission" date="2015-04" db="UniProtKB">
        <authorList>
            <consortium name="EnsemblPlants"/>
        </authorList>
    </citation>
    <scope>IDENTIFICATION</scope>
</reference>
<dbReference type="Gramene" id="OGLUM03G31030.2">
    <property type="protein sequence ID" value="OGLUM03G31030.2"/>
    <property type="gene ID" value="OGLUM03G31030"/>
</dbReference>
<accession>A0A0D9ZC18</accession>
<evidence type="ECO:0000313" key="1">
    <source>
        <dbReference type="EnsemblPlants" id="OGLUM03G31030.2"/>
    </source>
</evidence>